<keyword evidence="1" id="KW-1133">Transmembrane helix</keyword>
<dbReference type="STRING" id="643562.Daes_2609"/>
<evidence type="ECO:0000313" key="4">
    <source>
        <dbReference type="Proteomes" id="UP000002191"/>
    </source>
</evidence>
<dbReference type="KEGG" id="das:Daes_2609"/>
<feature type="transmembrane region" description="Helical" evidence="1">
    <location>
        <begin position="268"/>
        <end position="288"/>
    </location>
</feature>
<accession>E6VW47</accession>
<dbReference type="GO" id="GO:0080120">
    <property type="term" value="P:CAAX-box protein maturation"/>
    <property type="evidence" value="ECO:0007669"/>
    <property type="project" value="UniProtKB-ARBA"/>
</dbReference>
<keyword evidence="1" id="KW-0472">Membrane</keyword>
<keyword evidence="1" id="KW-0812">Transmembrane</keyword>
<feature type="transmembrane region" description="Helical" evidence="1">
    <location>
        <begin position="237"/>
        <end position="256"/>
    </location>
</feature>
<feature type="transmembrane region" description="Helical" evidence="1">
    <location>
        <begin position="91"/>
        <end position="115"/>
    </location>
</feature>
<feature type="transmembrane region" description="Helical" evidence="1">
    <location>
        <begin position="51"/>
        <end position="70"/>
    </location>
</feature>
<dbReference type="PANTHER" id="PTHR35797">
    <property type="entry name" value="PROTEASE-RELATED"/>
    <property type="match status" value="1"/>
</dbReference>
<evidence type="ECO:0000256" key="1">
    <source>
        <dbReference type="SAM" id="Phobius"/>
    </source>
</evidence>
<dbReference type="EMBL" id="CP002431">
    <property type="protein sequence ID" value="ADU63607.1"/>
    <property type="molecule type" value="Genomic_DNA"/>
</dbReference>
<keyword evidence="4" id="KW-1185">Reference proteome</keyword>
<proteinExistence type="predicted"/>
<dbReference type="RefSeq" id="WP_013515513.1">
    <property type="nucleotide sequence ID" value="NC_014844.1"/>
</dbReference>
<dbReference type="HOGENOM" id="CLU_064706_0_1_7"/>
<feature type="transmembrane region" description="Helical" evidence="1">
    <location>
        <begin position="207"/>
        <end position="225"/>
    </location>
</feature>
<name>E6VW47_PSEA9</name>
<feature type="transmembrane region" description="Helical" evidence="1">
    <location>
        <begin position="180"/>
        <end position="201"/>
    </location>
</feature>
<dbReference type="InterPro" id="IPR042150">
    <property type="entry name" value="MmRce1-like"/>
</dbReference>
<feature type="transmembrane region" description="Helical" evidence="1">
    <location>
        <begin position="135"/>
        <end position="159"/>
    </location>
</feature>
<dbReference type="eggNOG" id="COG1266">
    <property type="taxonomic scope" value="Bacteria"/>
</dbReference>
<dbReference type="Proteomes" id="UP000002191">
    <property type="component" value="Chromosome"/>
</dbReference>
<reference evidence="3 4" key="2">
    <citation type="journal article" date="2014" name="Genome Announc.">
        <title>Complete Genome Sequence of the Subsurface, Mesophilic Sulfate-Reducing Bacterium Desulfovibrio aespoeensis Aspo-2.</title>
        <authorList>
            <person name="Pedersen K."/>
            <person name="Bengtsson A."/>
            <person name="Edlund J."/>
            <person name="Rabe L."/>
            <person name="Hazen T."/>
            <person name="Chakraborty R."/>
            <person name="Goodwin L."/>
            <person name="Shapiro N."/>
        </authorList>
    </citation>
    <scope>NUCLEOTIDE SEQUENCE [LARGE SCALE GENOMIC DNA]</scope>
    <source>
        <strain evidence="4">ATCC 700646 / DSM 10631 / Aspo-2</strain>
    </source>
</reference>
<gene>
    <name evidence="3" type="ordered locus">Daes_2609</name>
</gene>
<dbReference type="Pfam" id="PF02517">
    <property type="entry name" value="Rce1-like"/>
    <property type="match status" value="1"/>
</dbReference>
<feature type="domain" description="CAAX prenyl protease 2/Lysostaphin resistance protein A-like" evidence="2">
    <location>
        <begin position="153"/>
        <end position="247"/>
    </location>
</feature>
<evidence type="ECO:0000313" key="3">
    <source>
        <dbReference type="EMBL" id="ADU63607.1"/>
    </source>
</evidence>
<dbReference type="AlphaFoldDB" id="E6VW47"/>
<dbReference type="OrthoDB" id="3693644at2"/>
<dbReference type="PANTHER" id="PTHR35797:SF1">
    <property type="entry name" value="PROTEASE"/>
    <property type="match status" value="1"/>
</dbReference>
<sequence precursor="true">MSIPPSRSHKLAPILWFLCLVFAASWAVQWFQLKSGVRFDPASPVYTPTPWLLLTMWVPGLAALGVTAWTERGSLRRMADSLSLRTGPAGPYYLTALLVPIVFAVIHGLNWAVGFSAPDPGLHALNQTSAEPHDLTSLFTVMLPASMLIGPAIQYVFALGEELGWRGFLLPRLMVLGKPMAYLVLGVAWGLWHAPLILAGFNYPGHPLAGLGMMCAMTSALGLFINEMTLGSRSVFLAAFIHAAVNAQVQGVWMWLFPQANPLLGGSFGLIAVLVWLGVGVLTVRLMARSRAREQGSRIPL</sequence>
<dbReference type="InterPro" id="IPR003675">
    <property type="entry name" value="Rce1/LyrA-like_dom"/>
</dbReference>
<dbReference type="GO" id="GO:0004175">
    <property type="term" value="F:endopeptidase activity"/>
    <property type="evidence" value="ECO:0007669"/>
    <property type="project" value="UniProtKB-ARBA"/>
</dbReference>
<reference evidence="4" key="1">
    <citation type="submission" date="2010-12" db="EMBL/GenBank/DDBJ databases">
        <title>Complete sequence of Desulfovibrio aespoeensis Aspo-2.</title>
        <authorList>
            <consortium name="US DOE Joint Genome Institute"/>
            <person name="Lucas S."/>
            <person name="Copeland A."/>
            <person name="Lapidus A."/>
            <person name="Cheng J.-F."/>
            <person name="Goodwin L."/>
            <person name="Pitluck S."/>
            <person name="Chertkov O."/>
            <person name="Misra M."/>
            <person name="Detter J.C."/>
            <person name="Han C."/>
            <person name="Tapia R."/>
            <person name="Land M."/>
            <person name="Hauser L."/>
            <person name="Kyrpides N."/>
            <person name="Ivanova N."/>
            <person name="Ovchinnikova G."/>
            <person name="Pedersen K."/>
            <person name="Jagevall S."/>
            <person name="Hazen T."/>
            <person name="Woyke T."/>
        </authorList>
    </citation>
    <scope>NUCLEOTIDE SEQUENCE [LARGE SCALE GENOMIC DNA]</scope>
    <source>
        <strain evidence="4">ATCC 700646 / DSM 10631 / Aspo-2</strain>
    </source>
</reference>
<protein>
    <submittedName>
        <fullName evidence="3">Abortive infection protein</fullName>
    </submittedName>
</protein>
<evidence type="ECO:0000259" key="2">
    <source>
        <dbReference type="Pfam" id="PF02517"/>
    </source>
</evidence>
<organism evidence="3 4">
    <name type="scientific">Pseudodesulfovibrio aespoeensis (strain ATCC 700646 / DSM 10631 / Aspo-2)</name>
    <name type="common">Desulfovibrio aespoeensis</name>
    <dbReference type="NCBI Taxonomy" id="643562"/>
    <lineage>
        <taxon>Bacteria</taxon>
        <taxon>Pseudomonadati</taxon>
        <taxon>Thermodesulfobacteriota</taxon>
        <taxon>Desulfovibrionia</taxon>
        <taxon>Desulfovibrionales</taxon>
        <taxon>Desulfovibrionaceae</taxon>
    </lineage>
</organism>